<reference evidence="2" key="1">
    <citation type="submission" date="2019-07" db="EMBL/GenBank/DDBJ databases">
        <title>Toxilogical consequences of a new and cryptic species of cyanobacteria (Komarekiella delphini-convector) recovered from the epidermis of a bottlenose dolphin and 1500 ft. in the air.</title>
        <authorList>
            <person name="Brown A.O."/>
            <person name="Dvorak P."/>
            <person name="Villanueva C.D."/>
            <person name="Foss A.J."/>
            <person name="Garvey A.D."/>
            <person name="Gibson Q.A."/>
            <person name="Johansen J.R."/>
            <person name="Casamatta D.A."/>
        </authorList>
    </citation>
    <scope>NUCLEOTIDE SEQUENCE</scope>
    <source>
        <strain evidence="2">SJRDD-AB1</strain>
    </source>
</reference>
<evidence type="ECO:0000256" key="1">
    <source>
        <dbReference type="SAM" id="MobiDB-lite"/>
    </source>
</evidence>
<feature type="region of interest" description="Disordered" evidence="1">
    <location>
        <begin position="1"/>
        <end position="25"/>
    </location>
</feature>
<dbReference type="Proteomes" id="UP001165986">
    <property type="component" value="Unassembled WGS sequence"/>
</dbReference>
<name>A0AA40VSA4_9NOST</name>
<sequence length="70" mass="7523">MQRSQPCGVGANDEIGASKPTPLTTTARQRGLPYETRSFALAEDRTADVTPVATATLTPRHWLLSNVLVS</sequence>
<proteinExistence type="predicted"/>
<dbReference type="RefSeq" id="WP_191759206.1">
    <property type="nucleotide sequence ID" value="NZ_VJXY01000022.1"/>
</dbReference>
<protein>
    <submittedName>
        <fullName evidence="2">Uncharacterized protein</fullName>
    </submittedName>
</protein>
<gene>
    <name evidence="2" type="ORF">FNW02_19675</name>
</gene>
<dbReference type="AlphaFoldDB" id="A0AA40VSA4"/>
<evidence type="ECO:0000313" key="2">
    <source>
        <dbReference type="EMBL" id="MBD6617984.1"/>
    </source>
</evidence>
<accession>A0AA40VSA4</accession>
<keyword evidence="3" id="KW-1185">Reference proteome</keyword>
<comment type="caution">
    <text evidence="2">The sequence shown here is derived from an EMBL/GenBank/DDBJ whole genome shotgun (WGS) entry which is preliminary data.</text>
</comment>
<evidence type="ECO:0000313" key="3">
    <source>
        <dbReference type="Proteomes" id="UP001165986"/>
    </source>
</evidence>
<organism evidence="2 3">
    <name type="scientific">Komarekiella delphini-convector SJRDD-AB1</name>
    <dbReference type="NCBI Taxonomy" id="2593771"/>
    <lineage>
        <taxon>Bacteria</taxon>
        <taxon>Bacillati</taxon>
        <taxon>Cyanobacteriota</taxon>
        <taxon>Cyanophyceae</taxon>
        <taxon>Nostocales</taxon>
        <taxon>Nostocaceae</taxon>
        <taxon>Komarekiella</taxon>
        <taxon>Komarekiella delphini-convector</taxon>
    </lineage>
</organism>
<dbReference type="EMBL" id="VJXY01000022">
    <property type="protein sequence ID" value="MBD6617984.1"/>
    <property type="molecule type" value="Genomic_DNA"/>
</dbReference>